<dbReference type="AlphaFoldDB" id="A0A2U1LRH1"/>
<dbReference type="GO" id="GO:0003677">
    <property type="term" value="F:DNA binding"/>
    <property type="evidence" value="ECO:0007669"/>
    <property type="project" value="UniProtKB-KW"/>
</dbReference>
<gene>
    <name evidence="3" type="ORF">CTI12_AA461150</name>
</gene>
<keyword evidence="4" id="KW-1185">Reference proteome</keyword>
<feature type="domain" description="Replication factor A C-terminal" evidence="2">
    <location>
        <begin position="188"/>
        <end position="305"/>
    </location>
</feature>
<dbReference type="Proteomes" id="UP000245207">
    <property type="component" value="Unassembled WGS sequence"/>
</dbReference>
<name>A0A2U1LRH1_ARTAN</name>
<dbReference type="OrthoDB" id="1751331at2759"/>
<evidence type="ECO:0000259" key="2">
    <source>
        <dbReference type="Pfam" id="PF08646"/>
    </source>
</evidence>
<dbReference type="InterPro" id="IPR012340">
    <property type="entry name" value="NA-bd_OB-fold"/>
</dbReference>
<protein>
    <submittedName>
        <fullName evidence="3">Replication protein A 70 kDa DNA-binding subunit</fullName>
    </submittedName>
</protein>
<dbReference type="PANTHER" id="PTHR47165">
    <property type="entry name" value="OS03G0429900 PROTEIN"/>
    <property type="match status" value="1"/>
</dbReference>
<accession>A0A2U1LRH1</accession>
<dbReference type="SUPFAM" id="SSF50249">
    <property type="entry name" value="Nucleic acid-binding proteins"/>
    <property type="match status" value="2"/>
</dbReference>
<organism evidence="3 4">
    <name type="scientific">Artemisia annua</name>
    <name type="common">Sweet wormwood</name>
    <dbReference type="NCBI Taxonomy" id="35608"/>
    <lineage>
        <taxon>Eukaryota</taxon>
        <taxon>Viridiplantae</taxon>
        <taxon>Streptophyta</taxon>
        <taxon>Embryophyta</taxon>
        <taxon>Tracheophyta</taxon>
        <taxon>Spermatophyta</taxon>
        <taxon>Magnoliopsida</taxon>
        <taxon>eudicotyledons</taxon>
        <taxon>Gunneridae</taxon>
        <taxon>Pentapetalae</taxon>
        <taxon>asterids</taxon>
        <taxon>campanulids</taxon>
        <taxon>Asterales</taxon>
        <taxon>Asteraceae</taxon>
        <taxon>Asteroideae</taxon>
        <taxon>Anthemideae</taxon>
        <taxon>Artemisiinae</taxon>
        <taxon>Artemisia</taxon>
    </lineage>
</organism>
<evidence type="ECO:0000256" key="1">
    <source>
        <dbReference type="SAM" id="MobiDB-lite"/>
    </source>
</evidence>
<dbReference type="Pfam" id="PF08646">
    <property type="entry name" value="Rep_fac-A_C"/>
    <property type="match status" value="1"/>
</dbReference>
<proteinExistence type="predicted"/>
<dbReference type="InterPro" id="IPR013955">
    <property type="entry name" value="Rep_factor-A_C"/>
</dbReference>
<dbReference type="STRING" id="35608.A0A2U1LRH1"/>
<feature type="compositionally biased region" description="Polar residues" evidence="1">
    <location>
        <begin position="368"/>
        <end position="386"/>
    </location>
</feature>
<sequence>MMQVEATIKELRPRNRNKIIEAKVYRSWIARDPPGTTEKDYIGCYISSGQADTIGDPNRDQMVIRKVEIQNLNRNSIELTLWDDLADKFEKDQIDALEKPVIIAVSSCKVSRYRNQLQLSSTPATYYINPRIPHLQDYRAEYKELFNLNPPLEIVRQPYEDKEQEKLRNRFALSVLLHQIPKTYEGVWFTCEGTVTSINASRDWYYPSCTTCSLKAEYNDGIFECKVHGPLEYPSYRYNFKANLTENTATSTIMFFTPKANDIVGIDCNSLVASLTNPDPRDIPEKIQQVVGKTHIFQFQYNTSSKQGSGTMQEPCEKINKDIPQQTQPLAAITYIPTPAESTNIQATPVTATQEQRDTPPALEDTLAKQSSKGSAADTTKLTSAK</sequence>
<keyword evidence="3" id="KW-0238">DNA-binding</keyword>
<comment type="caution">
    <text evidence="3">The sequence shown here is derived from an EMBL/GenBank/DDBJ whole genome shotgun (WGS) entry which is preliminary data.</text>
</comment>
<dbReference type="CDD" id="cd04481">
    <property type="entry name" value="RPA1_DBD_B_like"/>
    <property type="match status" value="1"/>
</dbReference>
<dbReference type="EMBL" id="PKPP01008098">
    <property type="protein sequence ID" value="PWA51603.1"/>
    <property type="molecule type" value="Genomic_DNA"/>
</dbReference>
<feature type="region of interest" description="Disordered" evidence="1">
    <location>
        <begin position="346"/>
        <end position="386"/>
    </location>
</feature>
<dbReference type="PANTHER" id="PTHR47165:SF4">
    <property type="entry name" value="OS03G0429900 PROTEIN"/>
    <property type="match status" value="1"/>
</dbReference>
<evidence type="ECO:0000313" key="3">
    <source>
        <dbReference type="EMBL" id="PWA51603.1"/>
    </source>
</evidence>
<reference evidence="3 4" key="1">
    <citation type="journal article" date="2018" name="Mol. Plant">
        <title>The genome of Artemisia annua provides insight into the evolution of Asteraceae family and artemisinin biosynthesis.</title>
        <authorList>
            <person name="Shen Q."/>
            <person name="Zhang L."/>
            <person name="Liao Z."/>
            <person name="Wang S."/>
            <person name="Yan T."/>
            <person name="Shi P."/>
            <person name="Liu M."/>
            <person name="Fu X."/>
            <person name="Pan Q."/>
            <person name="Wang Y."/>
            <person name="Lv Z."/>
            <person name="Lu X."/>
            <person name="Zhang F."/>
            <person name="Jiang W."/>
            <person name="Ma Y."/>
            <person name="Chen M."/>
            <person name="Hao X."/>
            <person name="Li L."/>
            <person name="Tang Y."/>
            <person name="Lv G."/>
            <person name="Zhou Y."/>
            <person name="Sun X."/>
            <person name="Brodelius P.E."/>
            <person name="Rose J.K.C."/>
            <person name="Tang K."/>
        </authorList>
    </citation>
    <scope>NUCLEOTIDE SEQUENCE [LARGE SCALE GENOMIC DNA]</scope>
    <source>
        <strain evidence="4">cv. Huhao1</strain>
        <tissue evidence="3">Leaf</tissue>
    </source>
</reference>
<dbReference type="Gene3D" id="2.40.50.140">
    <property type="entry name" value="Nucleic acid-binding proteins"/>
    <property type="match status" value="2"/>
</dbReference>
<evidence type="ECO:0000313" key="4">
    <source>
        <dbReference type="Proteomes" id="UP000245207"/>
    </source>
</evidence>